<feature type="transmembrane region" description="Helical" evidence="9">
    <location>
        <begin position="20"/>
        <end position="45"/>
    </location>
</feature>
<keyword evidence="4 9" id="KW-1003">Cell membrane</keyword>
<dbReference type="PANTHER" id="PTHR30330">
    <property type="entry name" value="AGSS FAMILY TRANSPORTER, SODIUM-ALANINE"/>
    <property type="match status" value="1"/>
</dbReference>
<dbReference type="AlphaFoldDB" id="A0A1X1R344"/>
<comment type="caution">
    <text evidence="10">The sequence shown here is derived from an EMBL/GenBank/DDBJ whole genome shotgun (WGS) entry which is preliminary data.</text>
</comment>
<protein>
    <submittedName>
        <fullName evidence="10">Sodium:alanine symporter</fullName>
    </submittedName>
</protein>
<evidence type="ECO:0000313" key="11">
    <source>
        <dbReference type="Proteomes" id="UP000193990"/>
    </source>
</evidence>
<evidence type="ECO:0000256" key="8">
    <source>
        <dbReference type="ARBA" id="ARBA00023136"/>
    </source>
</evidence>
<dbReference type="Pfam" id="PF01235">
    <property type="entry name" value="Na_Ala_symp"/>
    <property type="match status" value="1"/>
</dbReference>
<dbReference type="GO" id="GO:0005886">
    <property type="term" value="C:plasma membrane"/>
    <property type="evidence" value="ECO:0007669"/>
    <property type="project" value="UniProtKB-SubCell"/>
</dbReference>
<sequence length="505" mass="52273">MDFLQARVVDPLSNVLNAHVLVYLLIGAGVYFTVRTRFIQIRYFGRMLRQVRRSHRHEGGISSFQAFCVGLASRVGTGNIAGVAIALTVGGPGAIFWMWVVAGVGMATAVVEAVLAQIFKVRSGDGAFRGGPAFYIQRGLRSRAGAVLFAVLLVLTFSTAFNMVETNAISGVLKSSHGVGIGWTAAALAVLAAPVLFGGVRRVAQFAEMAVPLVAVVYTLLALAIVAVNVTALPGVLGEIIGGAFGIRQMAGGFAGGIATALFTGVKRGLFACEAGMGSSPNIAGAATVAHPVEQGLIQSFAVFVDTMVICTATAFIVLMSGPAVYDPAHIGPIAGASLTESAIAAGLGSWTTGLMTAVVCVFGFASVLSNYVVAEANLFFLGGRRLAINALKVATLGAIVAGALSTLTLVWSIADLTMALMAIVNLTAICLLGRWAFAALRDFHRQAARGERPVFVAAEAGLPGELDGDVWAAPERRPVGALPDSLRISRPLPRALKPSRAPAA</sequence>
<dbReference type="Proteomes" id="UP000193990">
    <property type="component" value="Unassembled WGS sequence"/>
</dbReference>
<feature type="transmembrane region" description="Helical" evidence="9">
    <location>
        <begin position="95"/>
        <end position="119"/>
    </location>
</feature>
<keyword evidence="6 9" id="KW-0769">Symport</keyword>
<dbReference type="InterPro" id="IPR001463">
    <property type="entry name" value="Na/Ala_symport"/>
</dbReference>
<dbReference type="GO" id="GO:0005283">
    <property type="term" value="F:amino acid:sodium symporter activity"/>
    <property type="evidence" value="ECO:0007669"/>
    <property type="project" value="InterPro"/>
</dbReference>
<keyword evidence="11" id="KW-1185">Reference proteome</keyword>
<gene>
    <name evidence="10" type="ORF">AWB93_12890</name>
</gene>
<keyword evidence="8 9" id="KW-0472">Membrane</keyword>
<evidence type="ECO:0000256" key="4">
    <source>
        <dbReference type="ARBA" id="ARBA00022475"/>
    </source>
</evidence>
<dbReference type="EMBL" id="LQOK01000029">
    <property type="protein sequence ID" value="ORU98740.1"/>
    <property type="molecule type" value="Genomic_DNA"/>
</dbReference>
<evidence type="ECO:0000256" key="3">
    <source>
        <dbReference type="ARBA" id="ARBA00022448"/>
    </source>
</evidence>
<dbReference type="RefSeq" id="WP_085181234.1">
    <property type="nucleotide sequence ID" value="NZ_JACKSV010000053.1"/>
</dbReference>
<accession>A0A1X1R344</accession>
<evidence type="ECO:0000256" key="2">
    <source>
        <dbReference type="ARBA" id="ARBA00009261"/>
    </source>
</evidence>
<dbReference type="Gene3D" id="1.20.1740.10">
    <property type="entry name" value="Amino acid/polyamine transporter I"/>
    <property type="match status" value="1"/>
</dbReference>
<keyword evidence="7 9" id="KW-1133">Transmembrane helix</keyword>
<proteinExistence type="inferred from homology"/>
<feature type="transmembrane region" description="Helical" evidence="9">
    <location>
        <begin position="140"/>
        <end position="161"/>
    </location>
</feature>
<evidence type="ECO:0000256" key="9">
    <source>
        <dbReference type="RuleBase" id="RU363064"/>
    </source>
</evidence>
<comment type="subcellular location">
    <subcellularLocation>
        <location evidence="1 9">Cell membrane</location>
        <topology evidence="1 9">Multi-pass membrane protein</topology>
    </subcellularLocation>
</comment>
<name>A0A1X1R344_MYCBE</name>
<feature type="transmembrane region" description="Helical" evidence="9">
    <location>
        <begin position="297"/>
        <end position="319"/>
    </location>
</feature>
<evidence type="ECO:0000256" key="1">
    <source>
        <dbReference type="ARBA" id="ARBA00004651"/>
    </source>
</evidence>
<keyword evidence="3 9" id="KW-0813">Transport</keyword>
<feature type="transmembrane region" description="Helical" evidence="9">
    <location>
        <begin position="394"/>
        <end position="415"/>
    </location>
</feature>
<comment type="similarity">
    <text evidence="2 9">Belongs to the alanine or glycine:cation symporter (AGCS) (TC 2.A.25) family.</text>
</comment>
<evidence type="ECO:0000256" key="7">
    <source>
        <dbReference type="ARBA" id="ARBA00022989"/>
    </source>
</evidence>
<dbReference type="NCBIfam" id="TIGR00835">
    <property type="entry name" value="agcS"/>
    <property type="match status" value="1"/>
</dbReference>
<dbReference type="PANTHER" id="PTHR30330:SF1">
    <property type="entry name" value="AMINO-ACID CARRIER PROTEIN ALST"/>
    <property type="match status" value="1"/>
</dbReference>
<feature type="transmembrane region" description="Helical" evidence="9">
    <location>
        <begin position="357"/>
        <end position="382"/>
    </location>
</feature>
<organism evidence="10 11">
    <name type="scientific">Mycobacterium bohemicum</name>
    <dbReference type="NCBI Taxonomy" id="56425"/>
    <lineage>
        <taxon>Bacteria</taxon>
        <taxon>Bacillati</taxon>
        <taxon>Actinomycetota</taxon>
        <taxon>Actinomycetes</taxon>
        <taxon>Mycobacteriales</taxon>
        <taxon>Mycobacteriaceae</taxon>
        <taxon>Mycobacterium</taxon>
    </lineage>
</organism>
<dbReference type="FunFam" id="1.20.1740.10:FF:000004">
    <property type="entry name" value="Sodium:alanine symporter family protein"/>
    <property type="match status" value="1"/>
</dbReference>
<feature type="transmembrane region" description="Helical" evidence="9">
    <location>
        <begin position="181"/>
        <end position="198"/>
    </location>
</feature>
<feature type="transmembrane region" description="Helical" evidence="9">
    <location>
        <begin position="210"/>
        <end position="230"/>
    </location>
</feature>
<feature type="transmembrane region" description="Helical" evidence="9">
    <location>
        <begin position="66"/>
        <end position="89"/>
    </location>
</feature>
<dbReference type="PRINTS" id="PR00175">
    <property type="entry name" value="NAALASMPORT"/>
</dbReference>
<feature type="transmembrane region" description="Helical" evidence="9">
    <location>
        <begin position="421"/>
        <end position="441"/>
    </location>
</feature>
<evidence type="ECO:0000313" key="10">
    <source>
        <dbReference type="EMBL" id="ORU98740.1"/>
    </source>
</evidence>
<evidence type="ECO:0000256" key="5">
    <source>
        <dbReference type="ARBA" id="ARBA00022692"/>
    </source>
</evidence>
<reference evidence="10 11" key="1">
    <citation type="submission" date="2016-01" db="EMBL/GenBank/DDBJ databases">
        <title>The new phylogeny of the genus Mycobacterium.</title>
        <authorList>
            <person name="Tarcisio F."/>
            <person name="Conor M."/>
            <person name="Antonella G."/>
            <person name="Elisabetta G."/>
            <person name="Giulia F.S."/>
            <person name="Sara T."/>
            <person name="Anna F."/>
            <person name="Clotilde B."/>
            <person name="Roberto B."/>
            <person name="Veronica D.S."/>
            <person name="Fabio R."/>
            <person name="Monica P."/>
            <person name="Olivier J."/>
            <person name="Enrico T."/>
            <person name="Nicola S."/>
        </authorList>
    </citation>
    <scope>NUCLEOTIDE SEQUENCE [LARGE SCALE GENOMIC DNA]</scope>
    <source>
        <strain evidence="10 11">DSM 44277</strain>
    </source>
</reference>
<dbReference type="STRING" id="56425.AWB93_12890"/>
<keyword evidence="5 9" id="KW-0812">Transmembrane</keyword>
<evidence type="ECO:0000256" key="6">
    <source>
        <dbReference type="ARBA" id="ARBA00022847"/>
    </source>
</evidence>